<protein>
    <recommendedName>
        <fullName evidence="3">Thioesterase domain-containing protein</fullName>
    </recommendedName>
</protein>
<dbReference type="SUPFAM" id="SSF54637">
    <property type="entry name" value="Thioesterase/thiol ester dehydrase-isomerase"/>
    <property type="match status" value="1"/>
</dbReference>
<evidence type="ECO:0000313" key="5">
    <source>
        <dbReference type="Proteomes" id="UP000003146"/>
    </source>
</evidence>
<dbReference type="InterPro" id="IPR003736">
    <property type="entry name" value="PAAI_dom"/>
</dbReference>
<accession>B3JEU2</accession>
<sequence>MQKYDNGMTERLTYGNFSHLIPAFEWKIVTLQKFTNIRLMQTSEKKCYELPESLAKNLGIQLISVEEGYVKATMPVDERTSRPCEPVDILNGGASLALAETVAGYGSIPLCEPGQMPCGIQISANHVHMVPIGTYVEAVGKLVHRGRTSHVWNVDITTPEGKLVSTARIVNLIVKKRL</sequence>
<dbReference type="InterPro" id="IPR006683">
    <property type="entry name" value="Thioestr_dom"/>
</dbReference>
<feature type="domain" description="Thioesterase" evidence="3">
    <location>
        <begin position="89"/>
        <end position="164"/>
    </location>
</feature>
<dbReference type="NCBIfam" id="TIGR00369">
    <property type="entry name" value="unchar_dom_1"/>
    <property type="match status" value="1"/>
</dbReference>
<dbReference type="STRING" id="470145.BACCOP_00385"/>
<evidence type="ECO:0000259" key="3">
    <source>
        <dbReference type="Pfam" id="PF03061"/>
    </source>
</evidence>
<reference evidence="4 5" key="2">
    <citation type="submission" date="2008-04" db="EMBL/GenBank/DDBJ databases">
        <authorList>
            <person name="Fulton L."/>
            <person name="Clifton S."/>
            <person name="Fulton B."/>
            <person name="Xu J."/>
            <person name="Minx P."/>
            <person name="Pepin K.H."/>
            <person name="Johnson M."/>
            <person name="Thiruvilangam P."/>
            <person name="Bhonagiri V."/>
            <person name="Nash W.E."/>
            <person name="Mardis E.R."/>
            <person name="Wilson R.K."/>
        </authorList>
    </citation>
    <scope>NUCLEOTIDE SEQUENCE [LARGE SCALE GENOMIC DNA]</scope>
    <source>
        <strain evidence="4 5">DSM 17136</strain>
    </source>
</reference>
<organism evidence="4 5">
    <name type="scientific">Phocaeicola coprocola DSM 17136</name>
    <dbReference type="NCBI Taxonomy" id="470145"/>
    <lineage>
        <taxon>Bacteria</taxon>
        <taxon>Pseudomonadati</taxon>
        <taxon>Bacteroidota</taxon>
        <taxon>Bacteroidia</taxon>
        <taxon>Bacteroidales</taxon>
        <taxon>Bacteroidaceae</taxon>
        <taxon>Phocaeicola</taxon>
    </lineage>
</organism>
<comment type="caution">
    <text evidence="4">The sequence shown here is derived from an EMBL/GenBank/DDBJ whole genome shotgun (WGS) entry which is preliminary data.</text>
</comment>
<dbReference type="PANTHER" id="PTHR43240:SF5">
    <property type="entry name" value="1,4-DIHYDROXY-2-NAPHTHOYL-COA THIOESTERASE 1"/>
    <property type="match status" value="1"/>
</dbReference>
<name>B3JEU2_9BACT</name>
<evidence type="ECO:0000313" key="4">
    <source>
        <dbReference type="EMBL" id="EDV02524.1"/>
    </source>
</evidence>
<evidence type="ECO:0000256" key="1">
    <source>
        <dbReference type="ARBA" id="ARBA00008324"/>
    </source>
</evidence>
<evidence type="ECO:0000256" key="2">
    <source>
        <dbReference type="ARBA" id="ARBA00022801"/>
    </source>
</evidence>
<keyword evidence="2" id="KW-0378">Hydrolase</keyword>
<dbReference type="AlphaFoldDB" id="B3JEU2"/>
<dbReference type="HOGENOM" id="CLU_089876_13_4_10"/>
<gene>
    <name evidence="4" type="ORF">BACCOP_00385</name>
</gene>
<comment type="similarity">
    <text evidence="1">Belongs to the thioesterase PaaI family.</text>
</comment>
<dbReference type="InterPro" id="IPR029069">
    <property type="entry name" value="HotDog_dom_sf"/>
</dbReference>
<dbReference type="Pfam" id="PF03061">
    <property type="entry name" value="4HBT"/>
    <property type="match status" value="1"/>
</dbReference>
<dbReference type="Proteomes" id="UP000003146">
    <property type="component" value="Unassembled WGS sequence"/>
</dbReference>
<dbReference type="GO" id="GO:0061522">
    <property type="term" value="F:1,4-dihydroxy-2-naphthoyl-CoA thioesterase activity"/>
    <property type="evidence" value="ECO:0007669"/>
    <property type="project" value="TreeGrafter"/>
</dbReference>
<dbReference type="PANTHER" id="PTHR43240">
    <property type="entry name" value="1,4-DIHYDROXY-2-NAPHTHOYL-COA THIOESTERASE 1"/>
    <property type="match status" value="1"/>
</dbReference>
<proteinExistence type="inferred from homology"/>
<reference evidence="4 5" key="1">
    <citation type="submission" date="2008-04" db="EMBL/GenBank/DDBJ databases">
        <title>Draft genome sequence of Bacteroides coprocola (DSM 17136).</title>
        <authorList>
            <person name="Sudarsanam P."/>
            <person name="Ley R."/>
            <person name="Guruge J."/>
            <person name="Turnbaugh P.J."/>
            <person name="Mahowald M."/>
            <person name="Liep D."/>
            <person name="Gordon J."/>
        </authorList>
    </citation>
    <scope>NUCLEOTIDE SEQUENCE [LARGE SCALE GENOMIC DNA]</scope>
    <source>
        <strain evidence="4 5">DSM 17136</strain>
    </source>
</reference>
<dbReference type="Gene3D" id="3.10.129.10">
    <property type="entry name" value="Hotdog Thioesterase"/>
    <property type="match status" value="1"/>
</dbReference>
<dbReference type="GO" id="GO:0005829">
    <property type="term" value="C:cytosol"/>
    <property type="evidence" value="ECO:0007669"/>
    <property type="project" value="TreeGrafter"/>
</dbReference>
<dbReference type="eggNOG" id="COG2050">
    <property type="taxonomic scope" value="Bacteria"/>
</dbReference>
<dbReference type="CDD" id="cd03443">
    <property type="entry name" value="PaaI_thioesterase"/>
    <property type="match status" value="1"/>
</dbReference>
<dbReference type="EMBL" id="ABIY02000047">
    <property type="protein sequence ID" value="EDV02524.1"/>
    <property type="molecule type" value="Genomic_DNA"/>
</dbReference>